<keyword evidence="3" id="KW-1185">Reference proteome</keyword>
<feature type="compositionally biased region" description="Pro residues" evidence="1">
    <location>
        <begin position="34"/>
        <end position="47"/>
    </location>
</feature>
<dbReference type="AlphaFoldDB" id="A0A1V0U3H2"/>
<gene>
    <name evidence="2" type="ORF">B1H19_18400</name>
</gene>
<organism evidence="2 3">
    <name type="scientific">Streptomyces gilvosporeus</name>
    <dbReference type="NCBI Taxonomy" id="553510"/>
    <lineage>
        <taxon>Bacteria</taxon>
        <taxon>Bacillati</taxon>
        <taxon>Actinomycetota</taxon>
        <taxon>Actinomycetes</taxon>
        <taxon>Kitasatosporales</taxon>
        <taxon>Streptomycetaceae</taxon>
        <taxon>Streptomyces</taxon>
    </lineage>
</organism>
<accession>A0A1V0U3H2</accession>
<name>A0A1V0U3H2_9ACTN</name>
<reference evidence="2 3" key="1">
    <citation type="submission" date="2017-04" db="EMBL/GenBank/DDBJ databases">
        <title>Complete Genome Sequence of Streptomyces gilvosporeus F607, a Capable Producer of Natamycin.</title>
        <authorList>
            <person name="Zong G."/>
            <person name="Zhong C."/>
            <person name="Fu J."/>
            <person name="Qin R."/>
            <person name="Cao G."/>
        </authorList>
    </citation>
    <scope>NUCLEOTIDE SEQUENCE [LARGE SCALE GENOMIC DNA]</scope>
    <source>
        <strain evidence="2 3">F607</strain>
    </source>
</reference>
<proteinExistence type="predicted"/>
<feature type="region of interest" description="Disordered" evidence="1">
    <location>
        <begin position="1"/>
        <end position="50"/>
    </location>
</feature>
<dbReference type="STRING" id="553510.B1H19_18400"/>
<evidence type="ECO:0000313" key="3">
    <source>
        <dbReference type="Proteomes" id="UP000192726"/>
    </source>
</evidence>
<dbReference type="Proteomes" id="UP000192726">
    <property type="component" value="Chromosome"/>
</dbReference>
<feature type="compositionally biased region" description="Low complexity" evidence="1">
    <location>
        <begin position="22"/>
        <end position="33"/>
    </location>
</feature>
<evidence type="ECO:0000313" key="2">
    <source>
        <dbReference type="EMBL" id="ARF59548.1"/>
    </source>
</evidence>
<dbReference type="KEGG" id="sgv:B1H19_18400"/>
<evidence type="ECO:0000256" key="1">
    <source>
        <dbReference type="SAM" id="MobiDB-lite"/>
    </source>
</evidence>
<dbReference type="EMBL" id="CP020569">
    <property type="protein sequence ID" value="ARF59548.1"/>
    <property type="molecule type" value="Genomic_DNA"/>
</dbReference>
<protein>
    <submittedName>
        <fullName evidence="2">Uncharacterized protein</fullName>
    </submittedName>
</protein>
<sequence length="68" mass="6784">MASAATAPPPISIQRLRREADSLSSASAAQSGVPDPPGPSNGPPCPKLMPRILTTVRARVGGAPVAPS</sequence>